<protein>
    <submittedName>
        <fullName evidence="3">Uncharacterized protein</fullName>
    </submittedName>
</protein>
<feature type="compositionally biased region" description="Low complexity" evidence="1">
    <location>
        <begin position="113"/>
        <end position="124"/>
    </location>
</feature>
<feature type="region of interest" description="Disordered" evidence="1">
    <location>
        <begin position="78"/>
        <end position="201"/>
    </location>
</feature>
<keyword evidence="4" id="KW-1185">Reference proteome</keyword>
<feature type="signal peptide" evidence="2">
    <location>
        <begin position="1"/>
        <end position="33"/>
    </location>
</feature>
<sequence>MTKRQTRTRVAGAALRLESLAFLTFFFQSGVSGGPIASPHPPFLALVTACERIGGPELSSWDLVFINLYSAAPRAGRSFVSGRRRRSSGASAGSASPSARPTPGTGTCCARSAEGAEAPTELPTAPAPPLSAGRRRSTGSSSGRRQLPAEEARRRGDCGQWRPLGAARRPHARRCSGALPEWRQRAPRPLAPAPTPRLASRLARPPAPLCVREGDAAGDERIAGELAARGPREAVSRCFSPSRRPALGFEIMYVRAAGQGLLPILATRGPSHFLFRGRIRTLTALPFSPRPLSGDTFHQDNRPSGLIRTYLGRSPLVSGDESTLLLNAANTVARPVFTEYQATGCPRLSRLGKELQLLRAGAEGAFFPSSPFCSLP</sequence>
<evidence type="ECO:0000256" key="2">
    <source>
        <dbReference type="SAM" id="SignalP"/>
    </source>
</evidence>
<feature type="chain" id="PRO_5045829465" evidence="2">
    <location>
        <begin position="34"/>
        <end position="376"/>
    </location>
</feature>
<gene>
    <name evidence="3" type="ORF">P7K49_005013</name>
</gene>
<feature type="compositionally biased region" description="Low complexity" evidence="1">
    <location>
        <begin position="88"/>
        <end position="99"/>
    </location>
</feature>
<keyword evidence="2" id="KW-0732">Signal</keyword>
<organism evidence="3 4">
    <name type="scientific">Saguinus oedipus</name>
    <name type="common">Cotton-top tamarin</name>
    <name type="synonym">Oedipomidas oedipus</name>
    <dbReference type="NCBI Taxonomy" id="9490"/>
    <lineage>
        <taxon>Eukaryota</taxon>
        <taxon>Metazoa</taxon>
        <taxon>Chordata</taxon>
        <taxon>Craniata</taxon>
        <taxon>Vertebrata</taxon>
        <taxon>Euteleostomi</taxon>
        <taxon>Mammalia</taxon>
        <taxon>Eutheria</taxon>
        <taxon>Euarchontoglires</taxon>
        <taxon>Primates</taxon>
        <taxon>Haplorrhini</taxon>
        <taxon>Platyrrhini</taxon>
        <taxon>Cebidae</taxon>
        <taxon>Callitrichinae</taxon>
        <taxon>Saguinus</taxon>
    </lineage>
</organism>
<evidence type="ECO:0000313" key="4">
    <source>
        <dbReference type="Proteomes" id="UP001266305"/>
    </source>
</evidence>
<reference evidence="3 4" key="1">
    <citation type="submission" date="2023-05" db="EMBL/GenBank/DDBJ databases">
        <title>B98-5 Cell Line De Novo Hybrid Assembly: An Optical Mapping Approach.</title>
        <authorList>
            <person name="Kananen K."/>
            <person name="Auerbach J.A."/>
            <person name="Kautto E."/>
            <person name="Blachly J.S."/>
        </authorList>
    </citation>
    <scope>NUCLEOTIDE SEQUENCE [LARGE SCALE GENOMIC DNA]</scope>
    <source>
        <strain evidence="3">B95-8</strain>
        <tissue evidence="3">Cell line</tissue>
    </source>
</reference>
<dbReference type="Proteomes" id="UP001266305">
    <property type="component" value="Unassembled WGS sequence"/>
</dbReference>
<evidence type="ECO:0000256" key="1">
    <source>
        <dbReference type="SAM" id="MobiDB-lite"/>
    </source>
</evidence>
<comment type="caution">
    <text evidence="3">The sequence shown here is derived from an EMBL/GenBank/DDBJ whole genome shotgun (WGS) entry which is preliminary data.</text>
</comment>
<evidence type="ECO:0000313" key="3">
    <source>
        <dbReference type="EMBL" id="KAK2118126.1"/>
    </source>
</evidence>
<accession>A0ABQ9W931</accession>
<proteinExistence type="predicted"/>
<dbReference type="EMBL" id="JASSZA010000002">
    <property type="protein sequence ID" value="KAK2118126.1"/>
    <property type="molecule type" value="Genomic_DNA"/>
</dbReference>
<name>A0ABQ9W931_SAGOE</name>
<feature type="compositionally biased region" description="Basic and acidic residues" evidence="1">
    <location>
        <begin position="147"/>
        <end position="157"/>
    </location>
</feature>